<dbReference type="Gene3D" id="2.40.170.20">
    <property type="entry name" value="TonB-dependent receptor, beta-barrel domain"/>
    <property type="match status" value="1"/>
</dbReference>
<dbReference type="SUPFAM" id="SSF56935">
    <property type="entry name" value="Porins"/>
    <property type="match status" value="1"/>
</dbReference>
<dbReference type="Pfam" id="PF07715">
    <property type="entry name" value="Plug"/>
    <property type="match status" value="1"/>
</dbReference>
<dbReference type="PANTHER" id="PTHR30069:SF39">
    <property type="entry name" value="BLL6183 PROTEIN"/>
    <property type="match status" value="1"/>
</dbReference>
<dbReference type="GO" id="GO:0015344">
    <property type="term" value="F:siderophore uptake transmembrane transporter activity"/>
    <property type="evidence" value="ECO:0007669"/>
    <property type="project" value="TreeGrafter"/>
</dbReference>
<name>A0A366FE11_9HYPH</name>
<evidence type="ECO:0000256" key="6">
    <source>
        <dbReference type="ARBA" id="ARBA00023136"/>
    </source>
</evidence>
<evidence type="ECO:0000256" key="8">
    <source>
        <dbReference type="PROSITE-ProRule" id="PRU01360"/>
    </source>
</evidence>
<feature type="chain" id="PRO_5016908676" evidence="10">
    <location>
        <begin position="27"/>
        <end position="771"/>
    </location>
</feature>
<comment type="caution">
    <text evidence="13">The sequence shown here is derived from an EMBL/GenBank/DDBJ whole genome shotgun (WGS) entry which is preliminary data.</text>
</comment>
<keyword evidence="14" id="KW-1185">Reference proteome</keyword>
<evidence type="ECO:0000256" key="1">
    <source>
        <dbReference type="ARBA" id="ARBA00004571"/>
    </source>
</evidence>
<comment type="subcellular location">
    <subcellularLocation>
        <location evidence="1 8">Cell outer membrane</location>
        <topology evidence="1 8">Multi-pass membrane protein</topology>
    </subcellularLocation>
</comment>
<dbReference type="InterPro" id="IPR000531">
    <property type="entry name" value="Beta-barrel_TonB"/>
</dbReference>
<keyword evidence="6 8" id="KW-0472">Membrane</keyword>
<dbReference type="PROSITE" id="PS52016">
    <property type="entry name" value="TONB_DEPENDENT_REC_3"/>
    <property type="match status" value="1"/>
</dbReference>
<dbReference type="EMBL" id="QNRK01000013">
    <property type="protein sequence ID" value="RBP12913.1"/>
    <property type="molecule type" value="Genomic_DNA"/>
</dbReference>
<evidence type="ECO:0000256" key="10">
    <source>
        <dbReference type="SAM" id="SignalP"/>
    </source>
</evidence>
<reference evidence="13 14" key="1">
    <citation type="submission" date="2018-06" db="EMBL/GenBank/DDBJ databases">
        <title>Genomic Encyclopedia of Type Strains, Phase IV (KMG-IV): sequencing the most valuable type-strain genomes for metagenomic binning, comparative biology and taxonomic classification.</title>
        <authorList>
            <person name="Goeker M."/>
        </authorList>
    </citation>
    <scope>NUCLEOTIDE SEQUENCE [LARGE SCALE GENOMIC DNA]</scope>
    <source>
        <strain evidence="13 14">DSM 24875</strain>
    </source>
</reference>
<keyword evidence="5 9" id="KW-0798">TonB box</keyword>
<feature type="domain" description="TonB-dependent receptor-like beta-barrel" evidence="11">
    <location>
        <begin position="214"/>
        <end position="725"/>
    </location>
</feature>
<accession>A0A366FE11</accession>
<evidence type="ECO:0000313" key="13">
    <source>
        <dbReference type="EMBL" id="RBP12913.1"/>
    </source>
</evidence>
<evidence type="ECO:0000256" key="2">
    <source>
        <dbReference type="ARBA" id="ARBA00022448"/>
    </source>
</evidence>
<evidence type="ECO:0000256" key="5">
    <source>
        <dbReference type="ARBA" id="ARBA00023077"/>
    </source>
</evidence>
<proteinExistence type="inferred from homology"/>
<dbReference type="Proteomes" id="UP000253529">
    <property type="component" value="Unassembled WGS sequence"/>
</dbReference>
<dbReference type="GO" id="GO:0009279">
    <property type="term" value="C:cell outer membrane"/>
    <property type="evidence" value="ECO:0007669"/>
    <property type="project" value="UniProtKB-SubCell"/>
</dbReference>
<evidence type="ECO:0000256" key="9">
    <source>
        <dbReference type="RuleBase" id="RU003357"/>
    </source>
</evidence>
<organism evidence="13 14">
    <name type="scientific">Roseiarcus fermentans</name>
    <dbReference type="NCBI Taxonomy" id="1473586"/>
    <lineage>
        <taxon>Bacteria</taxon>
        <taxon>Pseudomonadati</taxon>
        <taxon>Pseudomonadota</taxon>
        <taxon>Alphaproteobacteria</taxon>
        <taxon>Hyphomicrobiales</taxon>
        <taxon>Roseiarcaceae</taxon>
        <taxon>Roseiarcus</taxon>
    </lineage>
</organism>
<keyword evidence="4 8" id="KW-0812">Transmembrane</keyword>
<keyword evidence="7 8" id="KW-0998">Cell outer membrane</keyword>
<dbReference type="Gene3D" id="2.170.130.10">
    <property type="entry name" value="TonB-dependent receptor, plug domain"/>
    <property type="match status" value="1"/>
</dbReference>
<sequence length="771" mass="82239">MTESPCRIRHALALCGLALFAWEAKADTIQLPTFDVVATTPLGGGEIDVSRVPGAVWQTGAADIQTFHDSTLPETLARQAPGVTVGNVSGNDFQPDVSYRGFTASPVSGTPIGLAVYQNGVRINEAFGDTVNWDLIPENAIDKMAIVSGDPIYGLNALGGALNVTMKNGFTWQGFEADLRGGSFYRGQVELQYGKQVGDWSVYIAGTQINDGGWRQDGASQLSNVYGDLGYKANGFESHLQLTAGATQFGAAAFTPLQELQTNWRSVYTVPQTTDNTMGMLAWTGTYAWSPTLSFQGGAYVRAFNQGHVDGNGTEASSCAPYSCLNGNPVNDRTGAPIPDISGNGAYDLGEIDRSWTQSRSLGGSAQAVDTDTISGHDNTFTAGASLDYGWTNFTGNSQLGVVPGFVDNALPVIGFPFVIDQPDSYLAPVAVKANATYVGLYALDTFNATDRLALTGGARFNFAGINLSGGNGAFTNGYSTYFHVNPTVGLTYKLTPDVNLYVGYAMTNRAPTPLELGCADPEKPCIIDNFLVSDPALKQVIGQTVQLGVRGRNDLAQWGELHWSAGLFRTTLANDILPVQSAFTGFGYYTNVGTTLRQGAEAAVQWTGERWSAYANYTYIDAVYLTTFMEPSPYNPLANASGEIPITNGMPIAGIPKNTVKVGFDYAVTPNWKVGGDLVAASAQVITGNENGALPQVPGYAIFGVHTSYQVGKQLQVYGLVQNIFDQRYYTAGALYDTTSFPNAAPFLTDPRTYAPGKPFAVYAGLKYTL</sequence>
<comment type="similarity">
    <text evidence="8 9">Belongs to the TonB-dependent receptor family.</text>
</comment>
<dbReference type="AlphaFoldDB" id="A0A366FE11"/>
<dbReference type="PANTHER" id="PTHR30069">
    <property type="entry name" value="TONB-DEPENDENT OUTER MEMBRANE RECEPTOR"/>
    <property type="match status" value="1"/>
</dbReference>
<evidence type="ECO:0000256" key="4">
    <source>
        <dbReference type="ARBA" id="ARBA00022692"/>
    </source>
</evidence>
<evidence type="ECO:0000259" key="12">
    <source>
        <dbReference type="Pfam" id="PF07715"/>
    </source>
</evidence>
<keyword evidence="3 8" id="KW-1134">Transmembrane beta strand</keyword>
<evidence type="ECO:0000256" key="3">
    <source>
        <dbReference type="ARBA" id="ARBA00022452"/>
    </source>
</evidence>
<dbReference type="InterPro" id="IPR012910">
    <property type="entry name" value="Plug_dom"/>
</dbReference>
<dbReference type="Pfam" id="PF00593">
    <property type="entry name" value="TonB_dep_Rec_b-barrel"/>
    <property type="match status" value="1"/>
</dbReference>
<evidence type="ECO:0000313" key="14">
    <source>
        <dbReference type="Proteomes" id="UP000253529"/>
    </source>
</evidence>
<dbReference type="InterPro" id="IPR037066">
    <property type="entry name" value="Plug_dom_sf"/>
</dbReference>
<keyword evidence="13" id="KW-0675">Receptor</keyword>
<feature type="domain" description="TonB-dependent receptor plug" evidence="12">
    <location>
        <begin position="49"/>
        <end position="161"/>
    </location>
</feature>
<dbReference type="InterPro" id="IPR036942">
    <property type="entry name" value="Beta-barrel_TonB_sf"/>
</dbReference>
<evidence type="ECO:0000259" key="11">
    <source>
        <dbReference type="Pfam" id="PF00593"/>
    </source>
</evidence>
<keyword evidence="10" id="KW-0732">Signal</keyword>
<feature type="signal peptide" evidence="10">
    <location>
        <begin position="1"/>
        <end position="26"/>
    </location>
</feature>
<dbReference type="InterPro" id="IPR039426">
    <property type="entry name" value="TonB-dep_rcpt-like"/>
</dbReference>
<gene>
    <name evidence="13" type="ORF">DFR50_113102</name>
</gene>
<dbReference type="RefSeq" id="WP_170153205.1">
    <property type="nucleotide sequence ID" value="NZ_QNRK01000013.1"/>
</dbReference>
<keyword evidence="2 8" id="KW-0813">Transport</keyword>
<protein>
    <submittedName>
        <fullName evidence="13">Iron complex outermembrane receptor protein</fullName>
    </submittedName>
</protein>
<dbReference type="GO" id="GO:0044718">
    <property type="term" value="P:siderophore transmembrane transport"/>
    <property type="evidence" value="ECO:0007669"/>
    <property type="project" value="TreeGrafter"/>
</dbReference>
<evidence type="ECO:0000256" key="7">
    <source>
        <dbReference type="ARBA" id="ARBA00023237"/>
    </source>
</evidence>